<reference evidence="4" key="1">
    <citation type="submission" date="2017-07" db="EMBL/GenBank/DDBJ databases">
        <title>Taro Niue Genome Assembly and Annotation.</title>
        <authorList>
            <person name="Atibalentja N."/>
            <person name="Keating K."/>
            <person name="Fields C.J."/>
        </authorList>
    </citation>
    <scope>NUCLEOTIDE SEQUENCE</scope>
    <source>
        <strain evidence="4">Niue_2</strain>
        <tissue evidence="4">Leaf</tissue>
    </source>
</reference>
<dbReference type="AlphaFoldDB" id="A0A843WJA9"/>
<dbReference type="InterPro" id="IPR042971">
    <property type="entry name" value="LEA_SMP"/>
</dbReference>
<accession>A0A843WJA9</accession>
<evidence type="ECO:0000256" key="2">
    <source>
        <dbReference type="ARBA" id="ARBA00022737"/>
    </source>
</evidence>
<comment type="caution">
    <text evidence="4">The sequence shown here is derived from an EMBL/GenBank/DDBJ whole genome shotgun (WGS) entry which is preliminary data.</text>
</comment>
<gene>
    <name evidence="4" type="ORF">Taro_042800</name>
</gene>
<feature type="non-terminal residue" evidence="4">
    <location>
        <position position="262"/>
    </location>
</feature>
<feature type="domain" description="SMP" evidence="3">
    <location>
        <begin position="7"/>
        <end position="58"/>
    </location>
</feature>
<evidence type="ECO:0000256" key="1">
    <source>
        <dbReference type="ARBA" id="ARBA00010733"/>
    </source>
</evidence>
<keyword evidence="5" id="KW-1185">Reference proteome</keyword>
<dbReference type="OrthoDB" id="2014755at2759"/>
<organism evidence="4 5">
    <name type="scientific">Colocasia esculenta</name>
    <name type="common">Wild taro</name>
    <name type="synonym">Arum esculentum</name>
    <dbReference type="NCBI Taxonomy" id="4460"/>
    <lineage>
        <taxon>Eukaryota</taxon>
        <taxon>Viridiplantae</taxon>
        <taxon>Streptophyta</taxon>
        <taxon>Embryophyta</taxon>
        <taxon>Tracheophyta</taxon>
        <taxon>Spermatophyta</taxon>
        <taxon>Magnoliopsida</taxon>
        <taxon>Liliopsida</taxon>
        <taxon>Araceae</taxon>
        <taxon>Aroideae</taxon>
        <taxon>Colocasieae</taxon>
        <taxon>Colocasia</taxon>
    </lineage>
</organism>
<dbReference type="PANTHER" id="PTHR31174:SF7">
    <property type="entry name" value="LATE EMBRYOGENESIS ABUNDANT PROTEIN 31-RELATED"/>
    <property type="match status" value="1"/>
</dbReference>
<protein>
    <recommendedName>
        <fullName evidence="3">SMP domain-containing protein</fullName>
    </recommendedName>
</protein>
<comment type="similarity">
    <text evidence="1">Belongs to the LEA type SMP family.</text>
</comment>
<sequence>MSQQQPIRYGDVFPAVTGELAREAVAPRDAAMMQTAENQTQKGGPAATMQSAADRNEQAGLVGHGQASPVPGVQAVIETDIPGRRIITESVGGQVVGGFTAPGPLDTGAPVTGSPAATRARDVVTVGEALEAAALSAVNKPVDRRDAAAVQAAEMMATGLSETLPGGVAAQAQSAAVWNERTAPASQKTTLGDVLTDATAKMAADKAVTREDAEKVAAAELRNDPCLTAHPTGVAASVAAAASVRLWRGGGVDPPPFPLAHR</sequence>
<dbReference type="Pfam" id="PF04927">
    <property type="entry name" value="SMP"/>
    <property type="match status" value="3"/>
</dbReference>
<dbReference type="Proteomes" id="UP000652761">
    <property type="component" value="Unassembled WGS sequence"/>
</dbReference>
<dbReference type="PANTHER" id="PTHR31174">
    <property type="entry name" value="SEED MATURATION FAMILY PROTEIN"/>
    <property type="match status" value="1"/>
</dbReference>
<evidence type="ECO:0000313" key="4">
    <source>
        <dbReference type="EMBL" id="MQM09919.1"/>
    </source>
</evidence>
<evidence type="ECO:0000259" key="3">
    <source>
        <dbReference type="Pfam" id="PF04927"/>
    </source>
</evidence>
<dbReference type="InterPro" id="IPR007011">
    <property type="entry name" value="LEA_SMP_dom"/>
</dbReference>
<feature type="domain" description="SMP" evidence="3">
    <location>
        <begin position="189"/>
        <end position="243"/>
    </location>
</feature>
<name>A0A843WJA9_COLES</name>
<dbReference type="EMBL" id="NMUH01004514">
    <property type="protein sequence ID" value="MQM09919.1"/>
    <property type="molecule type" value="Genomic_DNA"/>
</dbReference>
<proteinExistence type="inferred from homology"/>
<feature type="domain" description="SMP" evidence="3">
    <location>
        <begin position="124"/>
        <end position="181"/>
    </location>
</feature>
<evidence type="ECO:0000313" key="5">
    <source>
        <dbReference type="Proteomes" id="UP000652761"/>
    </source>
</evidence>
<keyword evidence="2" id="KW-0677">Repeat</keyword>